<evidence type="ECO:0000313" key="1">
    <source>
        <dbReference type="EMBL" id="GAP93190.1"/>
    </source>
</evidence>
<organism evidence="1">
    <name type="scientific">Rosellinia necatrix</name>
    <name type="common">White root-rot fungus</name>
    <dbReference type="NCBI Taxonomy" id="77044"/>
    <lineage>
        <taxon>Eukaryota</taxon>
        <taxon>Fungi</taxon>
        <taxon>Dikarya</taxon>
        <taxon>Ascomycota</taxon>
        <taxon>Pezizomycotina</taxon>
        <taxon>Sordariomycetes</taxon>
        <taxon>Xylariomycetidae</taxon>
        <taxon>Xylariales</taxon>
        <taxon>Xylariaceae</taxon>
        <taxon>Rosellinia</taxon>
    </lineage>
</organism>
<sequence>MSTVAEPVSAGDNAILASSKEAQPTVASGPFEYAIPAGCHVIPADELDLRSDAEIDQALVNPRPISVDNQKNIFFFWHSGYESMHPYTRRNVRAHYRRLNKRGWTIYVINMAEGSPLNIANFVDVTDPKLFPKAFLDGRVGGEFGPQHTSDLVRWPLLLKYGGVYTDVGQLQIGDLDKLWEETLGNPDSPYDILSFNLGPVEHRDLTNYFYASRPDNPLFERAHRLLLELWNSDGGKTSTDGMHASPLLKGPKLIGDRFPEAIRKKLTDYIIQGYCLTLVMGLVDDEDGWDGPTYCAEHIYAIDYMVGSQLIQQYTSWNGVEAFRLMSLPLPAAGEEESADQKKAREIVEGCLSRSFGFKLAHGYIVQVLGDTLGSLWRKHDGSDDIPGTYAHWLRHGMIYWAPDTLPDRLDFKVIAPYKRGPLLRVN</sequence>
<protein>
    <submittedName>
        <fullName evidence="1">Putative capsule polysaccharide biosynthesis protein</fullName>
    </submittedName>
</protein>
<reference evidence="1" key="1">
    <citation type="submission" date="2016-03" db="EMBL/GenBank/DDBJ databases">
        <title>Draft genome sequence of Rosellinia necatrix.</title>
        <authorList>
            <person name="Kanematsu S."/>
        </authorList>
    </citation>
    <scope>NUCLEOTIDE SEQUENCE [LARGE SCALE GENOMIC DNA]</scope>
    <source>
        <strain evidence="1">W97</strain>
    </source>
</reference>
<dbReference type="Pfam" id="PF05704">
    <property type="entry name" value="Caps_synth"/>
    <property type="match status" value="1"/>
</dbReference>
<proteinExistence type="predicted"/>
<evidence type="ECO:0000313" key="2">
    <source>
        <dbReference type="Proteomes" id="UP000054516"/>
    </source>
</evidence>
<name>A0A1W2TX09_ROSNE</name>
<dbReference type="OMA" id="GSLWRDN"/>
<dbReference type="SUPFAM" id="SSF53448">
    <property type="entry name" value="Nucleotide-diphospho-sugar transferases"/>
    <property type="match status" value="1"/>
</dbReference>
<dbReference type="OrthoDB" id="409543at2759"/>
<dbReference type="InterPro" id="IPR029044">
    <property type="entry name" value="Nucleotide-diphossugar_trans"/>
</dbReference>
<gene>
    <name evidence="1" type="ORF">SAMD00023353_11000130</name>
</gene>
<accession>A0A1W2TX09</accession>
<dbReference type="EMBL" id="DF977555">
    <property type="protein sequence ID" value="GAP93190.1"/>
    <property type="molecule type" value="Genomic_DNA"/>
</dbReference>
<keyword evidence="2" id="KW-1185">Reference proteome</keyword>
<dbReference type="GO" id="GO:0016757">
    <property type="term" value="F:glycosyltransferase activity"/>
    <property type="evidence" value="ECO:0007669"/>
    <property type="project" value="InterPro"/>
</dbReference>
<dbReference type="Proteomes" id="UP000054516">
    <property type="component" value="Unassembled WGS sequence"/>
</dbReference>
<dbReference type="InterPro" id="IPR008441">
    <property type="entry name" value="AfumC-like_glycosyl_Trfase"/>
</dbReference>
<dbReference type="Gene3D" id="3.90.550.20">
    <property type="match status" value="1"/>
</dbReference>
<dbReference type="AlphaFoldDB" id="A0A1W2TX09"/>